<dbReference type="InterPro" id="IPR037185">
    <property type="entry name" value="EmrE-like"/>
</dbReference>
<dbReference type="EMBL" id="UINC01014855">
    <property type="protein sequence ID" value="SVA63033.1"/>
    <property type="molecule type" value="Genomic_DNA"/>
</dbReference>
<feature type="transmembrane region" description="Helical" evidence="1">
    <location>
        <begin position="214"/>
        <end position="231"/>
    </location>
</feature>
<dbReference type="InterPro" id="IPR000620">
    <property type="entry name" value="EamA_dom"/>
</dbReference>
<dbReference type="Pfam" id="PF00892">
    <property type="entry name" value="EamA"/>
    <property type="match status" value="1"/>
</dbReference>
<reference evidence="3" key="1">
    <citation type="submission" date="2018-05" db="EMBL/GenBank/DDBJ databases">
        <authorList>
            <person name="Lanie J.A."/>
            <person name="Ng W.-L."/>
            <person name="Kazmierczak K.M."/>
            <person name="Andrzejewski T.M."/>
            <person name="Davidsen T.M."/>
            <person name="Wayne K.J."/>
            <person name="Tettelin H."/>
            <person name="Glass J.I."/>
            <person name="Rusch D."/>
            <person name="Podicherti R."/>
            <person name="Tsui H.-C.T."/>
            <person name="Winkler M.E."/>
        </authorList>
    </citation>
    <scope>NUCLEOTIDE SEQUENCE</scope>
</reference>
<accession>A0A381XFH9</accession>
<protein>
    <recommendedName>
        <fullName evidence="2">EamA domain-containing protein</fullName>
    </recommendedName>
</protein>
<name>A0A381XFH9_9ZZZZ</name>
<dbReference type="GO" id="GO:0016020">
    <property type="term" value="C:membrane"/>
    <property type="evidence" value="ECO:0007669"/>
    <property type="project" value="InterPro"/>
</dbReference>
<dbReference type="PANTHER" id="PTHR22911">
    <property type="entry name" value="ACYL-MALONYL CONDENSING ENZYME-RELATED"/>
    <property type="match status" value="1"/>
</dbReference>
<keyword evidence="1" id="KW-1133">Transmembrane helix</keyword>
<evidence type="ECO:0000313" key="3">
    <source>
        <dbReference type="EMBL" id="SVA63033.1"/>
    </source>
</evidence>
<feature type="transmembrane region" description="Helical" evidence="1">
    <location>
        <begin position="159"/>
        <end position="179"/>
    </location>
</feature>
<feature type="transmembrane region" description="Helical" evidence="1">
    <location>
        <begin position="191"/>
        <end position="208"/>
    </location>
</feature>
<dbReference type="AlphaFoldDB" id="A0A381XFH9"/>
<feature type="transmembrane region" description="Helical" evidence="1">
    <location>
        <begin position="108"/>
        <end position="125"/>
    </location>
</feature>
<sequence>MRSLNNLRTVQQKALIALFIGAAAIAFSPIFVRLSELGPSATGFYRITFALPVLWVWMSLSNPAKGQRKNPSTIGEYFLLILAGLFFSCDLAVWHWSISLTSVANSTLLANAAPIFVTLGAFLFFGERFSILFLFGLVSAITGIFLLMSNSYGLDQRHFVGDILGVVTAMFYAAYILVVGKLRSDFSTATVMTWSGGISCLILIPVTILSGESFIATSLHGWLILLLLALLSQAG</sequence>
<feature type="transmembrane region" description="Helical" evidence="1">
    <location>
        <begin position="132"/>
        <end position="153"/>
    </location>
</feature>
<feature type="domain" description="EamA" evidence="2">
    <location>
        <begin position="13"/>
        <end position="148"/>
    </location>
</feature>
<gene>
    <name evidence="3" type="ORF">METZ01_LOCUS115887</name>
</gene>
<proteinExistence type="predicted"/>
<evidence type="ECO:0000259" key="2">
    <source>
        <dbReference type="Pfam" id="PF00892"/>
    </source>
</evidence>
<keyword evidence="1" id="KW-0812">Transmembrane</keyword>
<organism evidence="3">
    <name type="scientific">marine metagenome</name>
    <dbReference type="NCBI Taxonomy" id="408172"/>
    <lineage>
        <taxon>unclassified sequences</taxon>
        <taxon>metagenomes</taxon>
        <taxon>ecological metagenomes</taxon>
    </lineage>
</organism>
<dbReference type="PANTHER" id="PTHR22911:SF76">
    <property type="entry name" value="EAMA DOMAIN-CONTAINING PROTEIN"/>
    <property type="match status" value="1"/>
</dbReference>
<feature type="transmembrane region" description="Helical" evidence="1">
    <location>
        <begin position="74"/>
        <end position="96"/>
    </location>
</feature>
<dbReference type="SUPFAM" id="SSF103481">
    <property type="entry name" value="Multidrug resistance efflux transporter EmrE"/>
    <property type="match status" value="1"/>
</dbReference>
<evidence type="ECO:0000256" key="1">
    <source>
        <dbReference type="SAM" id="Phobius"/>
    </source>
</evidence>
<keyword evidence="1" id="KW-0472">Membrane</keyword>
<feature type="non-terminal residue" evidence="3">
    <location>
        <position position="235"/>
    </location>
</feature>
<feature type="transmembrane region" description="Helical" evidence="1">
    <location>
        <begin position="44"/>
        <end position="62"/>
    </location>
</feature>
<feature type="transmembrane region" description="Helical" evidence="1">
    <location>
        <begin position="12"/>
        <end position="32"/>
    </location>
</feature>